<accession>A0A914P0G9</accession>
<sequence>MTSWIFLEEMQRKFNDAFESQNPAMFDVVFDIDGKKLYADKLRLTLASTTFESMFSDRWGYKDDIIPIKNYKFDDFKGFLSFIYSAKCDLNDNNIMAILDMAAFYQIERLKELCEEYLSKIYEWAKYIAFKKQKESNNENFNMNDAIKTEIDAIKKIKSVKNRPSDNTESLVLYWSNINCKFPSSPSQYKQNDDVKDHLVVFSDGNIGVVRNPFGAYTLAEMTSEKYFEFTPNCKIEIE</sequence>
<dbReference type="InterPro" id="IPR000210">
    <property type="entry name" value="BTB/POZ_dom"/>
</dbReference>
<name>A0A914P0G9_9BILA</name>
<dbReference type="InterPro" id="IPR011333">
    <property type="entry name" value="SKP1/BTB/POZ_sf"/>
</dbReference>
<evidence type="ECO:0000259" key="1">
    <source>
        <dbReference type="PROSITE" id="PS50097"/>
    </source>
</evidence>
<feature type="domain" description="BTB" evidence="1">
    <location>
        <begin position="26"/>
        <end position="92"/>
    </location>
</feature>
<dbReference type="PANTHER" id="PTHR22743">
    <property type="entry name" value="MEPRIN/TRAF-LIKE MATH FAMILY-C.ELEGANS"/>
    <property type="match status" value="1"/>
</dbReference>
<keyword evidence="2" id="KW-1185">Reference proteome</keyword>
<dbReference type="AlphaFoldDB" id="A0A914P0G9"/>
<dbReference type="PANTHER" id="PTHR22743:SF165">
    <property type="entry name" value="BTB AND MATH DOMAIN CONTAINING-RELATED"/>
    <property type="match status" value="1"/>
</dbReference>
<dbReference type="PROSITE" id="PS50097">
    <property type="entry name" value="BTB"/>
    <property type="match status" value="1"/>
</dbReference>
<evidence type="ECO:0000313" key="3">
    <source>
        <dbReference type="WBParaSite" id="PDA_v2.g1067.t1"/>
    </source>
</evidence>
<protein>
    <submittedName>
        <fullName evidence="3">BTB domain-containing protein</fullName>
    </submittedName>
</protein>
<proteinExistence type="predicted"/>
<dbReference type="Pfam" id="PF00651">
    <property type="entry name" value="BTB"/>
    <property type="match status" value="1"/>
</dbReference>
<dbReference type="Proteomes" id="UP000887578">
    <property type="component" value="Unplaced"/>
</dbReference>
<evidence type="ECO:0000313" key="2">
    <source>
        <dbReference type="Proteomes" id="UP000887578"/>
    </source>
</evidence>
<dbReference type="SMART" id="SM00225">
    <property type="entry name" value="BTB"/>
    <property type="match status" value="1"/>
</dbReference>
<dbReference type="InterPro" id="IPR052664">
    <property type="entry name" value="BTB-MATH_domain_protein"/>
</dbReference>
<dbReference type="Gene3D" id="3.30.710.10">
    <property type="entry name" value="Potassium Channel Kv1.1, Chain A"/>
    <property type="match status" value="1"/>
</dbReference>
<organism evidence="2 3">
    <name type="scientific">Panagrolaimus davidi</name>
    <dbReference type="NCBI Taxonomy" id="227884"/>
    <lineage>
        <taxon>Eukaryota</taxon>
        <taxon>Metazoa</taxon>
        <taxon>Ecdysozoa</taxon>
        <taxon>Nematoda</taxon>
        <taxon>Chromadorea</taxon>
        <taxon>Rhabditida</taxon>
        <taxon>Tylenchina</taxon>
        <taxon>Panagrolaimomorpha</taxon>
        <taxon>Panagrolaimoidea</taxon>
        <taxon>Panagrolaimidae</taxon>
        <taxon>Panagrolaimus</taxon>
    </lineage>
</organism>
<reference evidence="3" key="1">
    <citation type="submission" date="2022-11" db="UniProtKB">
        <authorList>
            <consortium name="WormBaseParasite"/>
        </authorList>
    </citation>
    <scope>IDENTIFICATION</scope>
</reference>
<dbReference type="SUPFAM" id="SSF54695">
    <property type="entry name" value="POZ domain"/>
    <property type="match status" value="1"/>
</dbReference>
<dbReference type="WBParaSite" id="PDA_v2.g1067.t1">
    <property type="protein sequence ID" value="PDA_v2.g1067.t1"/>
    <property type="gene ID" value="PDA_v2.g1067"/>
</dbReference>